<protein>
    <submittedName>
        <fullName evidence="2">Lipocalin</fullName>
    </submittedName>
</protein>
<dbReference type="GO" id="GO:0043176">
    <property type="term" value="F:amine binding"/>
    <property type="evidence" value="ECO:0007669"/>
    <property type="project" value="InterPro"/>
</dbReference>
<dbReference type="InterPro" id="IPR012674">
    <property type="entry name" value="Calycin"/>
</dbReference>
<sequence length="215" mass="23575">MFIITIAVLYGHALSCAGATDAIGTGSCTEDTPGENAINGYDFLKEGTRIDLIMTSLSDVFKHPDGGTVSCITVLTTEKNAETHEVTMVVSYKLGNDWEEFGHTYEFKQPQSGAHYVTMNNTQLNGAPSGTYTFTYVMGNCAVVTVEKFGARMNESNPEERTDESTNSKPHCIMWEKKGTSHATQKCCEKFFTANCEAKNRDYSYSPNTCGSPPH</sequence>
<dbReference type="GO" id="GO:0030682">
    <property type="term" value="P:symbiont-mediated perturbation of host defenses"/>
    <property type="evidence" value="ECO:0007669"/>
    <property type="project" value="InterPro"/>
</dbReference>
<dbReference type="SUPFAM" id="SSF50814">
    <property type="entry name" value="Lipocalins"/>
    <property type="match status" value="1"/>
</dbReference>
<reference evidence="2" key="2">
    <citation type="journal article" date="2013" name="Ticks Tick Borne Dis.">
        <title>Proteome of Rhipicephalus sanguineus tick saliva induced by the secretagogues pilocarpine and dopamine.</title>
        <authorList>
            <person name="Oliveira C.J."/>
            <person name="Anatriello E."/>
            <person name="de Miranda-Santos I.K."/>
            <person name="Francischetti I.M."/>
            <person name="Sa-Nunes A."/>
            <person name="Ferreira B.R."/>
            <person name="Ribeiro J.M."/>
        </authorList>
    </citation>
    <scope>NUCLEOTIDE SEQUENCE</scope>
    <source>
        <tissue evidence="2">Salivary glands</tissue>
    </source>
</reference>
<dbReference type="Gene3D" id="2.40.128.20">
    <property type="match status" value="1"/>
</dbReference>
<keyword evidence="1" id="KW-0732">Signal</keyword>
<proteinExistence type="evidence at transcript level"/>
<dbReference type="VEuPathDB" id="VectorBase:RSAN_045453"/>
<evidence type="ECO:0000313" key="2">
    <source>
        <dbReference type="EMBL" id="ACX53891.1"/>
    </source>
</evidence>
<dbReference type="EMBL" id="EZ406092">
    <property type="protein sequence ID" value="ACX53891.1"/>
    <property type="molecule type" value="mRNA"/>
</dbReference>
<reference evidence="2" key="1">
    <citation type="journal article" date="2010" name="BMC Genomics">
        <title>An insight into the sialotranscriptome of the brown dog tick, Rhipicephalus sanguineus.</title>
        <authorList>
            <person name="Anatriello E."/>
            <person name="Ribeiro J.M."/>
            <person name="de Miranda-Santos I.K."/>
            <person name="Brandao L.G."/>
            <person name="Anderson J.M."/>
            <person name="Valenzuela J.G."/>
            <person name="Maruyama S.R."/>
            <person name="Silva J.S."/>
            <person name="Ferreira B.R."/>
        </authorList>
    </citation>
    <scope>NUCLEOTIDE SEQUENCE</scope>
    <source>
        <tissue evidence="2">Salivary glands</tissue>
    </source>
</reference>
<dbReference type="OrthoDB" id="6507183at2759"/>
<feature type="chain" id="PRO_5003004180" evidence="1">
    <location>
        <begin position="19"/>
        <end position="215"/>
    </location>
</feature>
<dbReference type="AlphaFoldDB" id="C9W1E4"/>
<accession>C9W1E4</accession>
<dbReference type="Pfam" id="PF02098">
    <property type="entry name" value="His_binding"/>
    <property type="match status" value="1"/>
</dbReference>
<dbReference type="InterPro" id="IPR002970">
    <property type="entry name" value="Tick_his-bd"/>
</dbReference>
<evidence type="ECO:0000256" key="1">
    <source>
        <dbReference type="SAM" id="SignalP"/>
    </source>
</evidence>
<name>C9W1E4_RHISA</name>
<organism evidence="2">
    <name type="scientific">Rhipicephalus sanguineus</name>
    <name type="common">Brown dog tick</name>
    <name type="synonym">Ixodes sanguineus</name>
    <dbReference type="NCBI Taxonomy" id="34632"/>
    <lineage>
        <taxon>Eukaryota</taxon>
        <taxon>Metazoa</taxon>
        <taxon>Ecdysozoa</taxon>
        <taxon>Arthropoda</taxon>
        <taxon>Chelicerata</taxon>
        <taxon>Arachnida</taxon>
        <taxon>Acari</taxon>
        <taxon>Parasitiformes</taxon>
        <taxon>Ixodida</taxon>
        <taxon>Ixodoidea</taxon>
        <taxon>Ixodidae</taxon>
        <taxon>Rhipicephalinae</taxon>
        <taxon>Rhipicephalus</taxon>
        <taxon>Rhipicephalus</taxon>
    </lineage>
</organism>
<feature type="signal peptide" evidence="1">
    <location>
        <begin position="1"/>
        <end position="18"/>
    </location>
</feature>